<dbReference type="Pfam" id="PF00106">
    <property type="entry name" value="adh_short"/>
    <property type="match status" value="1"/>
</dbReference>
<dbReference type="SUPFAM" id="SSF51735">
    <property type="entry name" value="NAD(P)-binding Rossmann-fold domains"/>
    <property type="match status" value="1"/>
</dbReference>
<dbReference type="Proteomes" id="UP001610335">
    <property type="component" value="Unassembled WGS sequence"/>
</dbReference>
<dbReference type="PRINTS" id="PR00081">
    <property type="entry name" value="GDHRDH"/>
</dbReference>
<dbReference type="PRINTS" id="PR00080">
    <property type="entry name" value="SDRFAMILY"/>
</dbReference>
<reference evidence="5 6" key="1">
    <citation type="submission" date="2024-07" db="EMBL/GenBank/DDBJ databases">
        <title>Section-level genome sequencing and comparative genomics of Aspergillus sections Usti and Cavernicolus.</title>
        <authorList>
            <consortium name="Lawrence Berkeley National Laboratory"/>
            <person name="Nybo J.L."/>
            <person name="Vesth T.C."/>
            <person name="Theobald S."/>
            <person name="Frisvad J.C."/>
            <person name="Larsen T.O."/>
            <person name="Kjaerboelling I."/>
            <person name="Rothschild-Mancinelli K."/>
            <person name="Lyhne E.K."/>
            <person name="Kogle M.E."/>
            <person name="Barry K."/>
            <person name="Clum A."/>
            <person name="Na H."/>
            <person name="Ledsgaard L."/>
            <person name="Lin J."/>
            <person name="Lipzen A."/>
            <person name="Kuo A."/>
            <person name="Riley R."/>
            <person name="Mondo S."/>
            <person name="LaButti K."/>
            <person name="Haridas S."/>
            <person name="Pangalinan J."/>
            <person name="Salamov A.A."/>
            <person name="Simmons B.A."/>
            <person name="Magnuson J.K."/>
            <person name="Chen J."/>
            <person name="Drula E."/>
            <person name="Henrissat B."/>
            <person name="Wiebenga A."/>
            <person name="Lubbers R.J."/>
            <person name="Gomes A.C."/>
            <person name="Makela M.R."/>
            <person name="Stajich J."/>
            <person name="Grigoriev I.V."/>
            <person name="Mortensen U.H."/>
            <person name="De vries R.P."/>
            <person name="Baker S.E."/>
            <person name="Andersen M.R."/>
        </authorList>
    </citation>
    <scope>NUCLEOTIDE SEQUENCE [LARGE SCALE GENOMIC DNA]</scope>
    <source>
        <strain evidence="5 6">CBS 600.67</strain>
    </source>
</reference>
<keyword evidence="2" id="KW-0521">NADP</keyword>
<organism evidence="5 6">
    <name type="scientific">Aspergillus cavernicola</name>
    <dbReference type="NCBI Taxonomy" id="176166"/>
    <lineage>
        <taxon>Eukaryota</taxon>
        <taxon>Fungi</taxon>
        <taxon>Dikarya</taxon>
        <taxon>Ascomycota</taxon>
        <taxon>Pezizomycotina</taxon>
        <taxon>Eurotiomycetes</taxon>
        <taxon>Eurotiomycetidae</taxon>
        <taxon>Eurotiales</taxon>
        <taxon>Aspergillaceae</taxon>
        <taxon>Aspergillus</taxon>
        <taxon>Aspergillus subgen. Nidulantes</taxon>
    </lineage>
</organism>
<evidence type="ECO:0000256" key="2">
    <source>
        <dbReference type="ARBA" id="ARBA00022857"/>
    </source>
</evidence>
<evidence type="ECO:0000313" key="5">
    <source>
        <dbReference type="EMBL" id="KAL2812684.1"/>
    </source>
</evidence>
<dbReference type="Gene3D" id="3.40.50.720">
    <property type="entry name" value="NAD(P)-binding Rossmann-like Domain"/>
    <property type="match status" value="1"/>
</dbReference>
<evidence type="ECO:0000256" key="4">
    <source>
        <dbReference type="RuleBase" id="RU000363"/>
    </source>
</evidence>
<keyword evidence="6" id="KW-1185">Reference proteome</keyword>
<comment type="caution">
    <text evidence="5">The sequence shown here is derived from an EMBL/GenBank/DDBJ whole genome shotgun (WGS) entry which is preliminary data.</text>
</comment>
<dbReference type="PANTHER" id="PTHR24320">
    <property type="entry name" value="RETINOL DEHYDROGENASE"/>
    <property type="match status" value="1"/>
</dbReference>
<sequence>MPTFPIETTAEEVARALSSQIKGKNVIITGASPESLGFGAAQTIATKEPGLIVLTARKLPVLEEAKAEILKQSPKANIKLLDFDLGSQASVREAAERVKALGERFDVLINCAGIMATPYTLTPEGIESQFGTNHIGHFLFTNLLVPVLNDGASIVNVSSSGYQLGPILWDDLSFKKTPYNKWHAYGQSKAANILFSAAIARKLANRGIISFGVHPGTIRTKIGRHMTQEDYDLFANTPLRIKEPEQGPANMLIAAFDTSIRDHNGSYIHDDNRVTPISEEFAYAFGKENEDRLWVLSEKLVNQEFSY</sequence>
<evidence type="ECO:0000256" key="1">
    <source>
        <dbReference type="ARBA" id="ARBA00006484"/>
    </source>
</evidence>
<proteinExistence type="inferred from homology"/>
<dbReference type="InterPro" id="IPR002347">
    <property type="entry name" value="SDR_fam"/>
</dbReference>
<evidence type="ECO:0000256" key="3">
    <source>
        <dbReference type="ARBA" id="ARBA00023002"/>
    </source>
</evidence>
<name>A0ABR4HBT1_9EURO</name>
<comment type="similarity">
    <text evidence="1 4">Belongs to the short-chain dehydrogenases/reductases (SDR) family.</text>
</comment>
<keyword evidence="3" id="KW-0560">Oxidoreductase</keyword>
<evidence type="ECO:0000313" key="6">
    <source>
        <dbReference type="Proteomes" id="UP001610335"/>
    </source>
</evidence>
<gene>
    <name evidence="5" type="ORF">BDW59DRAFT_176927</name>
</gene>
<dbReference type="EMBL" id="JBFXLS010000167">
    <property type="protein sequence ID" value="KAL2812684.1"/>
    <property type="molecule type" value="Genomic_DNA"/>
</dbReference>
<accession>A0ABR4HBT1</accession>
<protein>
    <submittedName>
        <fullName evidence="5">Short-chain dehydrogenase</fullName>
    </submittedName>
</protein>
<dbReference type="PANTHER" id="PTHR24320:SF283">
    <property type="entry name" value="RETINOL DEHYDROGENASE 11"/>
    <property type="match status" value="1"/>
</dbReference>
<dbReference type="InterPro" id="IPR036291">
    <property type="entry name" value="NAD(P)-bd_dom_sf"/>
</dbReference>